<dbReference type="GO" id="GO:0015697">
    <property type="term" value="P:quaternary ammonium group transport"/>
    <property type="evidence" value="ECO:0007669"/>
    <property type="project" value="UniProtKB-ARBA"/>
</dbReference>
<dbReference type="AlphaFoldDB" id="A0A0S2K453"/>
<dbReference type="EMBL" id="CP013187">
    <property type="protein sequence ID" value="ALO43255.1"/>
    <property type="molecule type" value="Genomic_DNA"/>
</dbReference>
<keyword evidence="7" id="KW-0406">Ion transport</keyword>
<dbReference type="SUPFAM" id="SSF50331">
    <property type="entry name" value="MOP-like"/>
    <property type="match status" value="1"/>
</dbReference>
<evidence type="ECO:0000259" key="9">
    <source>
        <dbReference type="PROSITE" id="PS50893"/>
    </source>
</evidence>
<evidence type="ECO:0000313" key="10">
    <source>
        <dbReference type="EMBL" id="ALO43255.1"/>
    </source>
</evidence>
<dbReference type="Pfam" id="PF00005">
    <property type="entry name" value="ABC_tran"/>
    <property type="match status" value="1"/>
</dbReference>
<dbReference type="CDD" id="cd03259">
    <property type="entry name" value="ABC_Carb_Solutes_like"/>
    <property type="match status" value="1"/>
</dbReference>
<dbReference type="InterPro" id="IPR003439">
    <property type="entry name" value="ABC_transporter-like_ATP-bd"/>
</dbReference>
<evidence type="ECO:0000256" key="2">
    <source>
        <dbReference type="ARBA" id="ARBA00022475"/>
    </source>
</evidence>
<evidence type="ECO:0000256" key="7">
    <source>
        <dbReference type="ARBA" id="ARBA00023065"/>
    </source>
</evidence>
<evidence type="ECO:0000256" key="5">
    <source>
        <dbReference type="ARBA" id="ARBA00022840"/>
    </source>
</evidence>
<keyword evidence="5 10" id="KW-0067">ATP-binding</keyword>
<dbReference type="GO" id="GO:0016020">
    <property type="term" value="C:membrane"/>
    <property type="evidence" value="ECO:0007669"/>
    <property type="project" value="InterPro"/>
</dbReference>
<keyword evidence="2" id="KW-1003">Cell membrane</keyword>
<dbReference type="PANTHER" id="PTHR42781">
    <property type="entry name" value="SPERMIDINE/PUTRESCINE IMPORT ATP-BINDING PROTEIN POTA"/>
    <property type="match status" value="1"/>
</dbReference>
<accession>A0A0S2K453</accession>
<dbReference type="PATRIC" id="fig|161398.10.peg.2828"/>
<sequence>MSSLSLKNLSYQYDGQKVIENLDLEVAENEIVCLLGASGCGKTTTLKAVAGLLTPQHGQIVIHGKTMSDDSQFTEPQHRNIGMMFQDYALFPHLTVAQNIAFGLSKFNKTDKQARVNEMLELVHLSEFAERYPHELSGGQQQRVAIARALAYKPNLLLLDEPFSNIDAQVRFQLINDIRQIIKDQKVSAIFVSHSKEEAFAFADKLAVMHKGKIAQLGDAKTLFEQPACKEVAEFLGQGIYIPAKAESKREFTTSFGRFTSTKACEIAQGAGQIYIRPAHIQLENGVNNDVEILQSRFIGTEFIYQIKVAEQIIEVPVESEHALNINEPVTFKIKPHAVNFFS</sequence>
<dbReference type="PROSITE" id="PS50893">
    <property type="entry name" value="ABC_TRANSPORTER_2"/>
    <property type="match status" value="1"/>
</dbReference>
<evidence type="ECO:0000256" key="6">
    <source>
        <dbReference type="ARBA" id="ARBA00023004"/>
    </source>
</evidence>
<evidence type="ECO:0000256" key="1">
    <source>
        <dbReference type="ARBA" id="ARBA00022448"/>
    </source>
</evidence>
<dbReference type="SUPFAM" id="SSF52540">
    <property type="entry name" value="P-loop containing nucleoside triphosphate hydrolases"/>
    <property type="match status" value="1"/>
</dbReference>
<dbReference type="GO" id="GO:0005524">
    <property type="term" value="F:ATP binding"/>
    <property type="evidence" value="ECO:0007669"/>
    <property type="project" value="UniProtKB-KW"/>
</dbReference>
<name>A0A0S2K453_9GAMM</name>
<keyword evidence="3" id="KW-0410">Iron transport</keyword>
<evidence type="ECO:0000256" key="4">
    <source>
        <dbReference type="ARBA" id="ARBA00022741"/>
    </source>
</evidence>
<dbReference type="KEGG" id="pphe:PP2015_2768"/>
<evidence type="ECO:0000313" key="11">
    <source>
        <dbReference type="Proteomes" id="UP000061457"/>
    </source>
</evidence>
<dbReference type="InterPro" id="IPR017871">
    <property type="entry name" value="ABC_transporter-like_CS"/>
</dbReference>
<dbReference type="InterPro" id="IPR050093">
    <property type="entry name" value="ABC_SmlMolc_Importer"/>
</dbReference>
<dbReference type="SMART" id="SM00382">
    <property type="entry name" value="AAA"/>
    <property type="match status" value="1"/>
</dbReference>
<dbReference type="RefSeq" id="WP_058030927.1">
    <property type="nucleotide sequence ID" value="NZ_CP013187.1"/>
</dbReference>
<dbReference type="Gene3D" id="3.40.50.300">
    <property type="entry name" value="P-loop containing nucleotide triphosphate hydrolases"/>
    <property type="match status" value="1"/>
</dbReference>
<dbReference type="InterPro" id="IPR027417">
    <property type="entry name" value="P-loop_NTPase"/>
</dbReference>
<organism evidence="10 11">
    <name type="scientific">Pseudoalteromonas phenolica</name>
    <dbReference type="NCBI Taxonomy" id="161398"/>
    <lineage>
        <taxon>Bacteria</taxon>
        <taxon>Pseudomonadati</taxon>
        <taxon>Pseudomonadota</taxon>
        <taxon>Gammaproteobacteria</taxon>
        <taxon>Alteromonadales</taxon>
        <taxon>Pseudoalteromonadaceae</taxon>
        <taxon>Pseudoalteromonas</taxon>
    </lineage>
</organism>
<proteinExistence type="predicted"/>
<dbReference type="Proteomes" id="UP000061457">
    <property type="component" value="Chromosome I"/>
</dbReference>
<gene>
    <name evidence="10" type="ORF">PP2015_2768</name>
</gene>
<dbReference type="GO" id="GO:0016887">
    <property type="term" value="F:ATP hydrolysis activity"/>
    <property type="evidence" value="ECO:0007669"/>
    <property type="project" value="InterPro"/>
</dbReference>
<dbReference type="GO" id="GO:0015408">
    <property type="term" value="F:ABC-type ferric iron transporter activity"/>
    <property type="evidence" value="ECO:0007669"/>
    <property type="project" value="InterPro"/>
</dbReference>
<keyword evidence="1" id="KW-0813">Transport</keyword>
<protein>
    <submittedName>
        <fullName evidence="10">Iron ABC transporter ATP-binding protein</fullName>
    </submittedName>
</protein>
<keyword evidence="11" id="KW-1185">Reference proteome</keyword>
<keyword evidence="6" id="KW-0408">Iron</keyword>
<dbReference type="InterPro" id="IPR015853">
    <property type="entry name" value="ABC_transpr_FbpC"/>
</dbReference>
<dbReference type="InterPro" id="IPR003593">
    <property type="entry name" value="AAA+_ATPase"/>
</dbReference>
<dbReference type="PROSITE" id="PS00211">
    <property type="entry name" value="ABC_TRANSPORTER_1"/>
    <property type="match status" value="1"/>
</dbReference>
<evidence type="ECO:0000256" key="3">
    <source>
        <dbReference type="ARBA" id="ARBA00022496"/>
    </source>
</evidence>
<feature type="domain" description="ABC transporter" evidence="9">
    <location>
        <begin position="4"/>
        <end position="236"/>
    </location>
</feature>
<dbReference type="FunFam" id="3.40.50.300:FF:000425">
    <property type="entry name" value="Probable ABC transporter, ATP-binding subunit"/>
    <property type="match status" value="1"/>
</dbReference>
<reference evidence="10 11" key="1">
    <citation type="submission" date="2015-11" db="EMBL/GenBank/DDBJ databases">
        <authorList>
            <person name="Zhang Y."/>
            <person name="Guo Z."/>
        </authorList>
    </citation>
    <scope>NUCLEOTIDE SEQUENCE [LARGE SCALE GENOMIC DNA]</scope>
    <source>
        <strain evidence="10 11">KCTC 12086</strain>
    </source>
</reference>
<keyword evidence="4" id="KW-0547">Nucleotide-binding</keyword>
<dbReference type="PANTHER" id="PTHR42781:SF4">
    <property type="entry name" value="SPERMIDINE_PUTRESCINE IMPORT ATP-BINDING PROTEIN POTA"/>
    <property type="match status" value="1"/>
</dbReference>
<keyword evidence="8" id="KW-0472">Membrane</keyword>
<dbReference type="OrthoDB" id="9760689at2"/>
<dbReference type="STRING" id="161398.PP2015_2768"/>
<dbReference type="InterPro" id="IPR008995">
    <property type="entry name" value="Mo/tungstate-bd_C_term_dom"/>
</dbReference>
<evidence type="ECO:0000256" key="8">
    <source>
        <dbReference type="ARBA" id="ARBA00023136"/>
    </source>
</evidence>